<dbReference type="EMBL" id="QEAM01000009">
    <property type="protein sequence ID" value="TPX51064.1"/>
    <property type="molecule type" value="Genomic_DNA"/>
</dbReference>
<sequence>MSKNIIAVLLLLLVGSFIHADTHAVLDGKLMSQLMVLDLRVLMWTGRLDISNGPGFSDYMESQVLLKDAEVTKTLNLMSCYGVQVVPRLEQHLLDTEQWALKAFTVARVEYEQWMSPIFLLYVEKLNVLLAKACQFWSAQAYAFLTADSLDLTAAERKQLALASEAVEKSVKQHNGLANYYSIIAHGIPWPKFTEDMDILSDRLKTITIDDVAEPREYLKNMAQARLNGLPAWIATNSMAPVNEMSNLYIMAMVKRYQVYVESINKELDLYRPWYDKLSKLMKKRERWMSSLLRFRSPVEDDPETSALHWDIQREMEKLHMDLSSAETFLRQYEIALEERYEAIRTVSLEFKGIVEGEFQKVQQGIWQEESSEFSMSPAQLQSDLGYIFNLLRTSDYSWEMFMLPPRPGMELEALEVGAKVHYIMASHLYRHWEF</sequence>
<dbReference type="EMBL" id="QEAM01000009">
    <property type="protein sequence ID" value="TPX51048.1"/>
    <property type="molecule type" value="Genomic_DNA"/>
</dbReference>
<evidence type="ECO:0000256" key="1">
    <source>
        <dbReference type="SAM" id="SignalP"/>
    </source>
</evidence>
<organism evidence="3 4">
    <name type="scientific">Synchytrium endobioticum</name>
    <dbReference type="NCBI Taxonomy" id="286115"/>
    <lineage>
        <taxon>Eukaryota</taxon>
        <taxon>Fungi</taxon>
        <taxon>Fungi incertae sedis</taxon>
        <taxon>Chytridiomycota</taxon>
        <taxon>Chytridiomycota incertae sedis</taxon>
        <taxon>Chytridiomycetes</taxon>
        <taxon>Synchytriales</taxon>
        <taxon>Synchytriaceae</taxon>
        <taxon>Synchytrium</taxon>
    </lineage>
</organism>
<proteinExistence type="predicted"/>
<accession>A0A507DHJ3</accession>
<feature type="signal peptide" evidence="1">
    <location>
        <begin position="1"/>
        <end position="20"/>
    </location>
</feature>
<reference evidence="3 4" key="1">
    <citation type="journal article" date="2019" name="Sci. Rep.">
        <title>Comparative genomics of chytrid fungi reveal insights into the obligate biotrophic and pathogenic lifestyle of Synchytrium endobioticum.</title>
        <authorList>
            <person name="van de Vossenberg B.T.L.H."/>
            <person name="Warris S."/>
            <person name="Nguyen H.D.T."/>
            <person name="van Gent-Pelzer M.P.E."/>
            <person name="Joly D.L."/>
            <person name="van de Geest H.C."/>
            <person name="Bonants P.J.M."/>
            <person name="Smith D.S."/>
            <person name="Levesque C.A."/>
            <person name="van der Lee T.A.J."/>
        </authorList>
    </citation>
    <scope>NUCLEOTIDE SEQUENCE [LARGE SCALE GENOMIC DNA]</scope>
    <source>
        <strain evidence="3 4">LEV6574</strain>
    </source>
</reference>
<feature type="chain" id="PRO_5036131051" description="Dynein heavy chain linker domain-containing protein" evidence="1">
    <location>
        <begin position="21"/>
        <end position="435"/>
    </location>
</feature>
<dbReference type="AlphaFoldDB" id="A0A507DHJ3"/>
<comment type="caution">
    <text evidence="3">The sequence shown here is derived from an EMBL/GenBank/DDBJ whole genome shotgun (WGS) entry which is preliminary data.</text>
</comment>
<gene>
    <name evidence="2" type="ORF">SeLEV6574_g00514</name>
    <name evidence="3" type="ORF">SeLEV6574_g00523</name>
</gene>
<evidence type="ECO:0000313" key="3">
    <source>
        <dbReference type="EMBL" id="TPX51064.1"/>
    </source>
</evidence>
<dbReference type="Proteomes" id="UP000320475">
    <property type="component" value="Unassembled WGS sequence"/>
</dbReference>
<evidence type="ECO:0008006" key="5">
    <source>
        <dbReference type="Google" id="ProtNLM"/>
    </source>
</evidence>
<name>A0A507DHJ3_9FUNG</name>
<keyword evidence="1" id="KW-0732">Signal</keyword>
<evidence type="ECO:0000313" key="4">
    <source>
        <dbReference type="Proteomes" id="UP000320475"/>
    </source>
</evidence>
<protein>
    <recommendedName>
        <fullName evidence="5">Dynein heavy chain linker domain-containing protein</fullName>
    </recommendedName>
</protein>
<dbReference type="VEuPathDB" id="FungiDB:SeMB42_g01432"/>
<evidence type="ECO:0000313" key="2">
    <source>
        <dbReference type="EMBL" id="TPX51048.1"/>
    </source>
</evidence>